<comment type="caution">
    <text evidence="3">The sequence shown here is derived from an EMBL/GenBank/DDBJ whole genome shotgun (WGS) entry which is preliminary data.</text>
</comment>
<evidence type="ECO:0000256" key="1">
    <source>
        <dbReference type="SAM" id="MobiDB-lite"/>
    </source>
</evidence>
<protein>
    <submittedName>
        <fullName evidence="3">Uncharacterized protein</fullName>
    </submittedName>
</protein>
<evidence type="ECO:0000256" key="2">
    <source>
        <dbReference type="SAM" id="SignalP"/>
    </source>
</evidence>
<organism evidence="3 4">
    <name type="scientific">Pontibacter populi</name>
    <dbReference type="NCBI Taxonomy" id="890055"/>
    <lineage>
        <taxon>Bacteria</taxon>
        <taxon>Pseudomonadati</taxon>
        <taxon>Bacteroidota</taxon>
        <taxon>Cytophagia</taxon>
        <taxon>Cytophagales</taxon>
        <taxon>Hymenobacteraceae</taxon>
        <taxon>Pontibacter</taxon>
    </lineage>
</organism>
<feature type="region of interest" description="Disordered" evidence="1">
    <location>
        <begin position="22"/>
        <end position="76"/>
    </location>
</feature>
<reference evidence="3 4" key="1">
    <citation type="submission" date="2024-06" db="EMBL/GenBank/DDBJ databases">
        <title>Pontibacter populi HYL7-15.</title>
        <authorList>
            <person name="Kim M.K."/>
        </authorList>
    </citation>
    <scope>NUCLEOTIDE SEQUENCE [LARGE SCALE GENOMIC DNA]</scope>
    <source>
        <strain evidence="3 4">HYL7-15</strain>
    </source>
</reference>
<accession>A0ABV1RQU4</accession>
<feature type="compositionally biased region" description="Low complexity" evidence="1">
    <location>
        <begin position="22"/>
        <end position="35"/>
    </location>
</feature>
<dbReference type="Proteomes" id="UP001476807">
    <property type="component" value="Unassembled WGS sequence"/>
</dbReference>
<gene>
    <name evidence="3" type="ORF">ABS362_04315</name>
</gene>
<sequence length="76" mass="8082">MKIILIIGLGFFAFACSDANTTNEEADTETTTTEETLGDGDVEIGSGEEISPQLEGLEDTGRLEVDTISSPIETNQ</sequence>
<keyword evidence="2" id="KW-0732">Signal</keyword>
<dbReference type="RefSeq" id="WP_350411081.1">
    <property type="nucleotide sequence ID" value="NZ_JBEOKT010000003.1"/>
</dbReference>
<dbReference type="EMBL" id="JBEOKT010000003">
    <property type="protein sequence ID" value="MER2996756.1"/>
    <property type="molecule type" value="Genomic_DNA"/>
</dbReference>
<evidence type="ECO:0000313" key="3">
    <source>
        <dbReference type="EMBL" id="MER2996756.1"/>
    </source>
</evidence>
<feature type="signal peptide" evidence="2">
    <location>
        <begin position="1"/>
        <end position="15"/>
    </location>
</feature>
<feature type="chain" id="PRO_5045453637" evidence="2">
    <location>
        <begin position="16"/>
        <end position="76"/>
    </location>
</feature>
<feature type="compositionally biased region" description="Polar residues" evidence="1">
    <location>
        <begin position="67"/>
        <end position="76"/>
    </location>
</feature>
<evidence type="ECO:0000313" key="4">
    <source>
        <dbReference type="Proteomes" id="UP001476807"/>
    </source>
</evidence>
<dbReference type="PROSITE" id="PS51257">
    <property type="entry name" value="PROKAR_LIPOPROTEIN"/>
    <property type="match status" value="1"/>
</dbReference>
<name>A0ABV1RQU4_9BACT</name>
<proteinExistence type="predicted"/>
<keyword evidence="4" id="KW-1185">Reference proteome</keyword>